<dbReference type="OrthoDB" id="9799835at2"/>
<organism evidence="6 7">
    <name type="scientific">Acetilactobacillus jinshanensis</name>
    <dbReference type="NCBI Taxonomy" id="1720083"/>
    <lineage>
        <taxon>Bacteria</taxon>
        <taxon>Bacillati</taxon>
        <taxon>Bacillota</taxon>
        <taxon>Bacilli</taxon>
        <taxon>Lactobacillales</taxon>
        <taxon>Lactobacillaceae</taxon>
        <taxon>Acetilactobacillus</taxon>
    </lineage>
</organism>
<accession>A0A4P6ZKR6</accession>
<dbReference type="SUPFAM" id="SSF47729">
    <property type="entry name" value="IHF-like DNA-binding proteins"/>
    <property type="match status" value="1"/>
</dbReference>
<dbReference type="GO" id="GO:0030261">
    <property type="term" value="P:chromosome condensation"/>
    <property type="evidence" value="ECO:0007669"/>
    <property type="project" value="UniProtKB-KW"/>
</dbReference>
<dbReference type="PANTHER" id="PTHR33175:SF3">
    <property type="entry name" value="DNA-BINDING PROTEIN HU-BETA"/>
    <property type="match status" value="1"/>
</dbReference>
<comment type="similarity">
    <text evidence="1 5">Belongs to the bacterial histone-like protein family.</text>
</comment>
<name>A0A4P6ZKR6_9LACO</name>
<evidence type="ECO:0000256" key="2">
    <source>
        <dbReference type="ARBA" id="ARBA00021922"/>
    </source>
</evidence>
<dbReference type="InterPro" id="IPR000119">
    <property type="entry name" value="Hist_DNA-bd"/>
</dbReference>
<keyword evidence="7" id="KW-1185">Reference proteome</keyword>
<keyword evidence="4 6" id="KW-0238">DNA-binding</keyword>
<dbReference type="PANTHER" id="PTHR33175">
    <property type="entry name" value="DNA-BINDING PROTEIN HU"/>
    <property type="match status" value="1"/>
</dbReference>
<keyword evidence="3" id="KW-0226">DNA condensation</keyword>
<evidence type="ECO:0000256" key="3">
    <source>
        <dbReference type="ARBA" id="ARBA00023067"/>
    </source>
</evidence>
<evidence type="ECO:0000256" key="4">
    <source>
        <dbReference type="ARBA" id="ARBA00023125"/>
    </source>
</evidence>
<dbReference type="GO" id="GO:0003677">
    <property type="term" value="F:DNA binding"/>
    <property type="evidence" value="ECO:0007669"/>
    <property type="project" value="UniProtKB-KW"/>
</dbReference>
<evidence type="ECO:0000256" key="5">
    <source>
        <dbReference type="RuleBase" id="RU003939"/>
    </source>
</evidence>
<dbReference type="KEGG" id="lji:ELX58_04375"/>
<dbReference type="AlphaFoldDB" id="A0A4P6ZKR6"/>
<evidence type="ECO:0000313" key="6">
    <source>
        <dbReference type="EMBL" id="QBP18385.1"/>
    </source>
</evidence>
<dbReference type="InterPro" id="IPR020816">
    <property type="entry name" value="Histone-like_DNA-bd_CS"/>
</dbReference>
<proteinExistence type="inferred from homology"/>
<dbReference type="Gene3D" id="4.10.520.10">
    <property type="entry name" value="IHF-like DNA-binding proteins"/>
    <property type="match status" value="1"/>
</dbReference>
<dbReference type="GO" id="GO:0030527">
    <property type="term" value="F:structural constituent of chromatin"/>
    <property type="evidence" value="ECO:0007669"/>
    <property type="project" value="InterPro"/>
</dbReference>
<protein>
    <recommendedName>
        <fullName evidence="2">DNA-binding protein HU</fullName>
    </recommendedName>
</protein>
<dbReference type="RefSeq" id="WP_133441944.1">
    <property type="nucleotide sequence ID" value="NZ_CP034726.1"/>
</dbReference>
<dbReference type="InterPro" id="IPR010992">
    <property type="entry name" value="IHF-like_DNA-bd_dom_sf"/>
</dbReference>
<dbReference type="Proteomes" id="UP000294321">
    <property type="component" value="Chromosome"/>
</dbReference>
<evidence type="ECO:0000256" key="1">
    <source>
        <dbReference type="ARBA" id="ARBA00010529"/>
    </source>
</evidence>
<gene>
    <name evidence="6" type="ORF">ELX58_04375</name>
</gene>
<dbReference type="PRINTS" id="PR01727">
    <property type="entry name" value="DNABINDINGHU"/>
</dbReference>
<dbReference type="CDD" id="cd13831">
    <property type="entry name" value="HU"/>
    <property type="match status" value="1"/>
</dbReference>
<dbReference type="SMART" id="SM00411">
    <property type="entry name" value="BHL"/>
    <property type="match status" value="1"/>
</dbReference>
<dbReference type="EMBL" id="CP034726">
    <property type="protein sequence ID" value="QBP18385.1"/>
    <property type="molecule type" value="Genomic_DNA"/>
</dbReference>
<dbReference type="PROSITE" id="PS00045">
    <property type="entry name" value="HISTONE_LIKE"/>
    <property type="match status" value="1"/>
</dbReference>
<sequence>MKYLNKSAVVSSMVKKTGLTKKDATAALSAFVDTVSAALAKKQGVRLIGFGSFKVNHRKARKGRNPQTGKPLKIAARDVPAFKAGQGLKKAVNK</sequence>
<evidence type="ECO:0000313" key="7">
    <source>
        <dbReference type="Proteomes" id="UP000294321"/>
    </source>
</evidence>
<reference evidence="7" key="1">
    <citation type="submission" date="2018-12" db="EMBL/GenBank/DDBJ databases">
        <title>A new species of lactobacillus.</title>
        <authorList>
            <person name="Jian Y."/>
            <person name="Xin L."/>
            <person name="Hong Z.J."/>
            <person name="Ming L.Z."/>
            <person name="Hong X.Z."/>
        </authorList>
    </citation>
    <scope>NUCLEOTIDE SEQUENCE [LARGE SCALE GENOMIC DNA]</scope>
    <source>
        <strain evidence="7">HSLZ-75</strain>
    </source>
</reference>
<dbReference type="Pfam" id="PF00216">
    <property type="entry name" value="Bac_DNA_binding"/>
    <property type="match status" value="1"/>
</dbReference>